<dbReference type="Proteomes" id="UP000306192">
    <property type="component" value="Unassembled WGS sequence"/>
</dbReference>
<keyword evidence="5" id="KW-0472">Membrane</keyword>
<name>A0A4V4RFT9_9MICO</name>
<gene>
    <name evidence="6" type="ORF">D4765_13210</name>
</gene>
<keyword evidence="7" id="KW-1185">Reference proteome</keyword>
<evidence type="ECO:0000256" key="1">
    <source>
        <dbReference type="ARBA" id="ARBA00022737"/>
    </source>
</evidence>
<evidence type="ECO:0000256" key="5">
    <source>
        <dbReference type="SAM" id="Phobius"/>
    </source>
</evidence>
<dbReference type="SMART" id="SM00028">
    <property type="entry name" value="TPR"/>
    <property type="match status" value="3"/>
</dbReference>
<evidence type="ECO:0000313" key="7">
    <source>
        <dbReference type="Proteomes" id="UP000306192"/>
    </source>
</evidence>
<dbReference type="Pfam" id="PF14559">
    <property type="entry name" value="TPR_19"/>
    <property type="match status" value="1"/>
</dbReference>
<feature type="transmembrane region" description="Helical" evidence="5">
    <location>
        <begin position="357"/>
        <end position="374"/>
    </location>
</feature>
<feature type="compositionally biased region" description="Gly residues" evidence="4">
    <location>
        <begin position="12"/>
        <end position="22"/>
    </location>
</feature>
<feature type="transmembrane region" description="Helical" evidence="5">
    <location>
        <begin position="253"/>
        <end position="271"/>
    </location>
</feature>
<reference evidence="6 7" key="1">
    <citation type="journal article" date="2019" name="Microorganisms">
        <title>Systematic Affiliation and Genome Analysis of Subtercola vilae DB165(T) with Particular Emphasis on Cold Adaptation of an Isolate from a High-Altitude Cold Volcano Lake.</title>
        <authorList>
            <person name="Villalobos A.S."/>
            <person name="Wiese J."/>
            <person name="Imhoff J.F."/>
            <person name="Dorador C."/>
            <person name="Keller A."/>
            <person name="Hentschel U."/>
        </authorList>
    </citation>
    <scope>NUCLEOTIDE SEQUENCE [LARGE SCALE GENOMIC DNA]</scope>
    <source>
        <strain evidence="6 7">DB165</strain>
    </source>
</reference>
<dbReference type="OrthoDB" id="5111455at2"/>
<evidence type="ECO:0000256" key="2">
    <source>
        <dbReference type="ARBA" id="ARBA00022803"/>
    </source>
</evidence>
<keyword evidence="5" id="KW-0812">Transmembrane</keyword>
<dbReference type="SUPFAM" id="SSF48452">
    <property type="entry name" value="TPR-like"/>
    <property type="match status" value="1"/>
</dbReference>
<feature type="transmembrane region" description="Helical" evidence="5">
    <location>
        <begin position="328"/>
        <end position="351"/>
    </location>
</feature>
<dbReference type="PANTHER" id="PTHR45586">
    <property type="entry name" value="TPR REPEAT-CONTAINING PROTEIN PA4667"/>
    <property type="match status" value="1"/>
</dbReference>
<dbReference type="AlphaFoldDB" id="A0A4V4RFT9"/>
<feature type="region of interest" description="Disordered" evidence="4">
    <location>
        <begin position="1"/>
        <end position="31"/>
    </location>
</feature>
<keyword evidence="5" id="KW-1133">Transmembrane helix</keyword>
<evidence type="ECO:0000313" key="6">
    <source>
        <dbReference type="EMBL" id="TIH34344.1"/>
    </source>
</evidence>
<sequence>MVDRTGDETGDEAGGVPGGADGETGRETSETERVLELAAAYVSAGRHREALALLGPYLAGHADSERALCLASQAALGSGDPERALRAAERALQLNPENEWSWRLVASALAKLGRFDDAREASSVAQGLAPASWLAHLSLAQVDVFAQCITPDGDAAAIEAVRLAPLEPDAHFMSANVALAKNDLQGAESAYRTTLRLNPQHTAARNNLSVVMLRSGRAADAAGGFLDVLATDPTFALALQNVRAASSNALSRLFRLFAIATTLAGYALVILLLEPPLTEQAQLVVQCSLLLVAVVSAAAVVIDLVRLRRTTGRRLYAYLLHLPRIDRYSTGFVILFVLVYGLMVTACFTALPQSTLLYGACWVLLAVSAAVSGAHDSRRQKSRRPGARHQH</sequence>
<protein>
    <submittedName>
        <fullName evidence="6">Uncharacterized protein</fullName>
    </submittedName>
</protein>
<feature type="transmembrane region" description="Helical" evidence="5">
    <location>
        <begin position="283"/>
        <end position="307"/>
    </location>
</feature>
<evidence type="ECO:0000256" key="4">
    <source>
        <dbReference type="SAM" id="MobiDB-lite"/>
    </source>
</evidence>
<evidence type="ECO:0000256" key="3">
    <source>
        <dbReference type="PROSITE-ProRule" id="PRU00339"/>
    </source>
</evidence>
<feature type="repeat" description="TPR" evidence="3">
    <location>
        <begin position="65"/>
        <end position="98"/>
    </location>
</feature>
<comment type="caution">
    <text evidence="6">The sequence shown here is derived from an EMBL/GenBank/DDBJ whole genome shotgun (WGS) entry which is preliminary data.</text>
</comment>
<organism evidence="6 7">
    <name type="scientific">Subtercola vilae</name>
    <dbReference type="NCBI Taxonomy" id="2056433"/>
    <lineage>
        <taxon>Bacteria</taxon>
        <taxon>Bacillati</taxon>
        <taxon>Actinomycetota</taxon>
        <taxon>Actinomycetes</taxon>
        <taxon>Micrococcales</taxon>
        <taxon>Microbacteriaceae</taxon>
        <taxon>Subtercola</taxon>
    </lineage>
</organism>
<dbReference type="Gene3D" id="1.25.40.10">
    <property type="entry name" value="Tetratricopeptide repeat domain"/>
    <property type="match status" value="2"/>
</dbReference>
<dbReference type="InterPro" id="IPR011990">
    <property type="entry name" value="TPR-like_helical_dom_sf"/>
</dbReference>
<accession>A0A4V4RFT9</accession>
<dbReference type="PROSITE" id="PS50005">
    <property type="entry name" value="TPR"/>
    <property type="match status" value="1"/>
</dbReference>
<dbReference type="EMBL" id="QYRT01000027">
    <property type="protein sequence ID" value="TIH34344.1"/>
    <property type="molecule type" value="Genomic_DNA"/>
</dbReference>
<dbReference type="InterPro" id="IPR051012">
    <property type="entry name" value="CellSynth/LPSAsmb/PSIAsmb"/>
</dbReference>
<keyword evidence="1" id="KW-0677">Repeat</keyword>
<dbReference type="PANTHER" id="PTHR45586:SF1">
    <property type="entry name" value="LIPOPOLYSACCHARIDE ASSEMBLY PROTEIN B"/>
    <property type="match status" value="1"/>
</dbReference>
<proteinExistence type="predicted"/>
<dbReference type="Pfam" id="PF13432">
    <property type="entry name" value="TPR_16"/>
    <property type="match status" value="1"/>
</dbReference>
<dbReference type="InterPro" id="IPR019734">
    <property type="entry name" value="TPR_rpt"/>
</dbReference>
<dbReference type="RefSeq" id="WP_136642763.1">
    <property type="nucleotide sequence ID" value="NZ_QYRT01000027.1"/>
</dbReference>
<keyword evidence="2 3" id="KW-0802">TPR repeat</keyword>